<evidence type="ECO:0000256" key="1">
    <source>
        <dbReference type="ARBA" id="ARBA00022679"/>
    </source>
</evidence>
<dbReference type="HAMAP" id="MF_00108">
    <property type="entry name" value="IspD"/>
    <property type="match status" value="1"/>
</dbReference>
<keyword evidence="1 3" id="KW-0808">Transferase</keyword>
<gene>
    <name evidence="3" type="primary">ispD</name>
    <name evidence="4" type="ORF">C8N47_101222</name>
</gene>
<dbReference type="InterPro" id="IPR029044">
    <property type="entry name" value="Nucleotide-diphossugar_trans"/>
</dbReference>
<dbReference type="GO" id="GO:0050518">
    <property type="term" value="F:2-C-methyl-D-erythritol 4-phosphate cytidylyltransferase activity"/>
    <property type="evidence" value="ECO:0007669"/>
    <property type="project" value="UniProtKB-UniRule"/>
</dbReference>
<feature type="site" description="Positions MEP for the nucleophilic attack" evidence="3">
    <location>
        <position position="217"/>
    </location>
</feature>
<dbReference type="InterPro" id="IPR001228">
    <property type="entry name" value="IspD"/>
</dbReference>
<dbReference type="InterPro" id="IPR034683">
    <property type="entry name" value="IspD/TarI"/>
</dbReference>
<evidence type="ECO:0000313" key="5">
    <source>
        <dbReference type="Proteomes" id="UP000243525"/>
    </source>
</evidence>
<comment type="similarity">
    <text evidence="3">Belongs to the IspD/TarI cytidylyltransferase family. IspD subfamily.</text>
</comment>
<dbReference type="Proteomes" id="UP000243525">
    <property type="component" value="Unassembled WGS sequence"/>
</dbReference>
<keyword evidence="3" id="KW-0414">Isoprene biosynthesis</keyword>
<dbReference type="UniPathway" id="UPA00056">
    <property type="reaction ID" value="UER00093"/>
</dbReference>
<feature type="site" description="Transition state stabilizer" evidence="3">
    <location>
        <position position="33"/>
    </location>
</feature>
<comment type="function">
    <text evidence="3">Catalyzes the formation of 4-diphosphocytidyl-2-C-methyl-D-erythritol from CTP and 2-C-methyl-D-erythritol 4-phosphate (MEP).</text>
</comment>
<organism evidence="4 5">
    <name type="scientific">Mangrovibacterium marinum</name>
    <dbReference type="NCBI Taxonomy" id="1639118"/>
    <lineage>
        <taxon>Bacteria</taxon>
        <taxon>Pseudomonadati</taxon>
        <taxon>Bacteroidota</taxon>
        <taxon>Bacteroidia</taxon>
        <taxon>Marinilabiliales</taxon>
        <taxon>Prolixibacteraceae</taxon>
        <taxon>Mangrovibacterium</taxon>
    </lineage>
</organism>
<dbReference type="FunFam" id="3.90.550.10:FF:000003">
    <property type="entry name" value="2-C-methyl-D-erythritol 4-phosphate cytidylyltransferase"/>
    <property type="match status" value="1"/>
</dbReference>
<sequence length="239" mass="26384">MYCYFCFNIEPMEKFALIVAGGSGTRMGSDIPKQFLVLNGKPILMHTIERFSDYDPAFKITLVLPSAQFAYWRELCTRHKFTIAHQLVAGGNSRFQSVKNGLNALPEQGIVFIHDGVRPLVSAATIRNCEKTARQSGNALPVVPVIESIRQITADGGSQHADRSQYRLVQTPQTFRLGLIKKAFQQEESPLFTDDASVCEAMGETINLVTGNPENIKITQPSDLKIAALFLEGLTPAPK</sequence>
<dbReference type="PANTHER" id="PTHR32125:SF4">
    <property type="entry name" value="2-C-METHYL-D-ERYTHRITOL 4-PHOSPHATE CYTIDYLYLTRANSFERASE, CHLOROPLASTIC"/>
    <property type="match status" value="1"/>
</dbReference>
<dbReference type="EMBL" id="QAAD01000001">
    <property type="protein sequence ID" value="PTN10572.1"/>
    <property type="molecule type" value="Genomic_DNA"/>
</dbReference>
<dbReference type="EC" id="2.7.7.60" evidence="3"/>
<dbReference type="GO" id="GO:0019288">
    <property type="term" value="P:isopentenyl diphosphate biosynthetic process, methylerythritol 4-phosphate pathway"/>
    <property type="evidence" value="ECO:0007669"/>
    <property type="project" value="UniProtKB-UniRule"/>
</dbReference>
<dbReference type="NCBIfam" id="TIGR00453">
    <property type="entry name" value="ispD"/>
    <property type="match status" value="1"/>
</dbReference>
<comment type="caution">
    <text evidence="4">The sequence shown here is derived from an EMBL/GenBank/DDBJ whole genome shotgun (WGS) entry which is preliminary data.</text>
</comment>
<protein>
    <recommendedName>
        <fullName evidence="3">2-C-methyl-D-erythritol 4-phosphate cytidylyltransferase</fullName>
        <ecNumber evidence="3">2.7.7.60</ecNumber>
    </recommendedName>
    <alternativeName>
        <fullName evidence="3">4-diphosphocytidyl-2C-methyl-D-erythritol synthase</fullName>
    </alternativeName>
    <alternativeName>
        <fullName evidence="3">MEP cytidylyltransferase</fullName>
        <shortName evidence="3">MCT</shortName>
    </alternativeName>
</protein>
<dbReference type="Gene3D" id="3.90.550.10">
    <property type="entry name" value="Spore Coat Polysaccharide Biosynthesis Protein SpsA, Chain A"/>
    <property type="match status" value="1"/>
</dbReference>
<comment type="pathway">
    <text evidence="3">Isoprenoid biosynthesis; isopentenyl diphosphate biosynthesis via DXP pathway; isopentenyl diphosphate from 1-deoxy-D-xylulose 5-phosphate: step 2/6.</text>
</comment>
<dbReference type="NCBIfam" id="NF001186">
    <property type="entry name" value="PRK00155.2-3"/>
    <property type="match status" value="1"/>
</dbReference>
<keyword evidence="5" id="KW-1185">Reference proteome</keyword>
<proteinExistence type="inferred from homology"/>
<evidence type="ECO:0000256" key="2">
    <source>
        <dbReference type="ARBA" id="ARBA00022695"/>
    </source>
</evidence>
<dbReference type="CDD" id="cd02516">
    <property type="entry name" value="CDP-ME_synthetase"/>
    <property type="match status" value="1"/>
</dbReference>
<feature type="site" description="Transition state stabilizer" evidence="3">
    <location>
        <position position="26"/>
    </location>
</feature>
<comment type="catalytic activity">
    <reaction evidence="3">
        <text>2-C-methyl-D-erythritol 4-phosphate + CTP + H(+) = 4-CDP-2-C-methyl-D-erythritol + diphosphate</text>
        <dbReference type="Rhea" id="RHEA:13429"/>
        <dbReference type="ChEBI" id="CHEBI:15378"/>
        <dbReference type="ChEBI" id="CHEBI:33019"/>
        <dbReference type="ChEBI" id="CHEBI:37563"/>
        <dbReference type="ChEBI" id="CHEBI:57823"/>
        <dbReference type="ChEBI" id="CHEBI:58262"/>
        <dbReference type="EC" id="2.7.7.60"/>
    </reaction>
</comment>
<accession>A0A2T5C6P0</accession>
<dbReference type="InterPro" id="IPR050088">
    <property type="entry name" value="IspD/TarI_cytidylyltransf_bact"/>
</dbReference>
<dbReference type="AlphaFoldDB" id="A0A2T5C6P0"/>
<dbReference type="Pfam" id="PF01128">
    <property type="entry name" value="IspD"/>
    <property type="match status" value="1"/>
</dbReference>
<evidence type="ECO:0000313" key="4">
    <source>
        <dbReference type="EMBL" id="PTN10572.1"/>
    </source>
</evidence>
<dbReference type="SUPFAM" id="SSF53448">
    <property type="entry name" value="Nucleotide-diphospho-sugar transferases"/>
    <property type="match status" value="1"/>
</dbReference>
<feature type="site" description="Positions MEP for the nucleophilic attack" evidence="3">
    <location>
        <position position="163"/>
    </location>
</feature>
<reference evidence="4 5" key="1">
    <citation type="submission" date="2018-04" db="EMBL/GenBank/DDBJ databases">
        <title>Genomic Encyclopedia of Archaeal and Bacterial Type Strains, Phase II (KMG-II): from individual species to whole genera.</title>
        <authorList>
            <person name="Goeker M."/>
        </authorList>
    </citation>
    <scope>NUCLEOTIDE SEQUENCE [LARGE SCALE GENOMIC DNA]</scope>
    <source>
        <strain evidence="4 5">DSM 28823</strain>
    </source>
</reference>
<dbReference type="PANTHER" id="PTHR32125">
    <property type="entry name" value="2-C-METHYL-D-ERYTHRITOL 4-PHOSPHATE CYTIDYLYLTRANSFERASE, CHLOROPLASTIC"/>
    <property type="match status" value="1"/>
</dbReference>
<name>A0A2T5C6P0_9BACT</name>
<keyword evidence="2 3" id="KW-0548">Nucleotidyltransferase</keyword>
<evidence type="ECO:0000256" key="3">
    <source>
        <dbReference type="HAMAP-Rule" id="MF_00108"/>
    </source>
</evidence>